<proteinExistence type="predicted"/>
<dbReference type="Proteomes" id="UP000252519">
    <property type="component" value="Unassembled WGS sequence"/>
</dbReference>
<dbReference type="AlphaFoldDB" id="A0A368G9X4"/>
<name>A0A368G9X4_ANCCA</name>
<gene>
    <name evidence="2" type="ORF">ANCCAN_12834</name>
</gene>
<accession>A0A368G9X4</accession>
<dbReference type="EMBL" id="JOJR01000246">
    <property type="protein sequence ID" value="RCN41196.1"/>
    <property type="molecule type" value="Genomic_DNA"/>
</dbReference>
<feature type="region of interest" description="Disordered" evidence="1">
    <location>
        <begin position="1"/>
        <end position="20"/>
    </location>
</feature>
<keyword evidence="3" id="KW-1185">Reference proteome</keyword>
<sequence>MQRRRALSSSPPLEGKKEEDINFEYQSEDSELDSSSTSSQEAEVYEGCSKVEVGNRLKKSKSAFPFKETRVVHTVPEYFIDYLFS</sequence>
<organism evidence="2 3">
    <name type="scientific">Ancylostoma caninum</name>
    <name type="common">Dog hookworm</name>
    <dbReference type="NCBI Taxonomy" id="29170"/>
    <lineage>
        <taxon>Eukaryota</taxon>
        <taxon>Metazoa</taxon>
        <taxon>Ecdysozoa</taxon>
        <taxon>Nematoda</taxon>
        <taxon>Chromadorea</taxon>
        <taxon>Rhabditida</taxon>
        <taxon>Rhabditina</taxon>
        <taxon>Rhabditomorpha</taxon>
        <taxon>Strongyloidea</taxon>
        <taxon>Ancylostomatidae</taxon>
        <taxon>Ancylostomatinae</taxon>
        <taxon>Ancylostoma</taxon>
    </lineage>
</organism>
<evidence type="ECO:0000313" key="3">
    <source>
        <dbReference type="Proteomes" id="UP000252519"/>
    </source>
</evidence>
<protein>
    <submittedName>
        <fullName evidence="2">Uncharacterized protein</fullName>
    </submittedName>
</protein>
<evidence type="ECO:0000313" key="2">
    <source>
        <dbReference type="EMBL" id="RCN41196.1"/>
    </source>
</evidence>
<comment type="caution">
    <text evidence="2">The sequence shown here is derived from an EMBL/GenBank/DDBJ whole genome shotgun (WGS) entry which is preliminary data.</text>
</comment>
<reference evidence="2 3" key="1">
    <citation type="submission" date="2014-10" db="EMBL/GenBank/DDBJ databases">
        <title>Draft genome of the hookworm Ancylostoma caninum.</title>
        <authorList>
            <person name="Mitreva M."/>
        </authorList>
    </citation>
    <scope>NUCLEOTIDE SEQUENCE [LARGE SCALE GENOMIC DNA]</scope>
    <source>
        <strain evidence="2 3">Baltimore</strain>
    </source>
</reference>
<evidence type="ECO:0000256" key="1">
    <source>
        <dbReference type="SAM" id="MobiDB-lite"/>
    </source>
</evidence>